<sequence>MAEEHEKMFHSIIDKLFYAPKPSSAASRLSLTLLLSLLYLSLSSNFCLRCLAAAKIKVKF</sequence>
<organism evidence="1">
    <name type="scientific">Rhizophora mucronata</name>
    <name type="common">Asiatic mangrove</name>
    <dbReference type="NCBI Taxonomy" id="61149"/>
    <lineage>
        <taxon>Eukaryota</taxon>
        <taxon>Viridiplantae</taxon>
        <taxon>Streptophyta</taxon>
        <taxon>Embryophyta</taxon>
        <taxon>Tracheophyta</taxon>
        <taxon>Spermatophyta</taxon>
        <taxon>Magnoliopsida</taxon>
        <taxon>eudicotyledons</taxon>
        <taxon>Gunneridae</taxon>
        <taxon>Pentapetalae</taxon>
        <taxon>rosids</taxon>
        <taxon>fabids</taxon>
        <taxon>Malpighiales</taxon>
        <taxon>Rhizophoraceae</taxon>
        <taxon>Rhizophora</taxon>
    </lineage>
</organism>
<reference evidence="1" key="1">
    <citation type="submission" date="2018-02" db="EMBL/GenBank/DDBJ databases">
        <title>Rhizophora mucronata_Transcriptome.</title>
        <authorList>
            <person name="Meera S.P."/>
            <person name="Sreeshan A."/>
            <person name="Augustine A."/>
        </authorList>
    </citation>
    <scope>NUCLEOTIDE SEQUENCE</scope>
    <source>
        <tissue evidence="1">Leaf</tissue>
    </source>
</reference>
<accession>A0A2P2KTG9</accession>
<evidence type="ECO:0000313" key="1">
    <source>
        <dbReference type="EMBL" id="MBX09022.1"/>
    </source>
</evidence>
<dbReference type="AlphaFoldDB" id="A0A2P2KTG9"/>
<dbReference type="EMBL" id="GGEC01028538">
    <property type="protein sequence ID" value="MBX09022.1"/>
    <property type="molecule type" value="Transcribed_RNA"/>
</dbReference>
<proteinExistence type="predicted"/>
<protein>
    <submittedName>
        <fullName evidence="1">Uncharacterized protein</fullName>
    </submittedName>
</protein>
<name>A0A2P2KTG9_RHIMU</name>